<feature type="domain" description="BBC1/AIM3 cysteine proteinase-fold" evidence="2">
    <location>
        <begin position="287"/>
        <end position="476"/>
    </location>
</feature>
<accession>A0A9P5N5Y1</accession>
<dbReference type="InterPro" id="IPR057402">
    <property type="entry name" value="AIM3_BBC1_C"/>
</dbReference>
<feature type="compositionally biased region" description="Polar residues" evidence="1">
    <location>
        <begin position="53"/>
        <end position="74"/>
    </location>
</feature>
<keyword evidence="4" id="KW-1185">Reference proteome</keyword>
<reference evidence="3" key="1">
    <citation type="submission" date="2019-10" db="EMBL/GenBank/DDBJ databases">
        <authorList>
            <consortium name="DOE Joint Genome Institute"/>
            <person name="Kuo A."/>
            <person name="Miyauchi S."/>
            <person name="Kiss E."/>
            <person name="Drula E."/>
            <person name="Kohler A."/>
            <person name="Sanchez-Garcia M."/>
            <person name="Andreopoulos B."/>
            <person name="Barry K.W."/>
            <person name="Bonito G."/>
            <person name="Buee M."/>
            <person name="Carver A."/>
            <person name="Chen C."/>
            <person name="Cichocki N."/>
            <person name="Clum A."/>
            <person name="Culley D."/>
            <person name="Crous P.W."/>
            <person name="Fauchery L."/>
            <person name="Girlanda M."/>
            <person name="Hayes R."/>
            <person name="Keri Z."/>
            <person name="LaButti K."/>
            <person name="Lipzen A."/>
            <person name="Lombard V."/>
            <person name="Magnuson J."/>
            <person name="Maillard F."/>
            <person name="Morin E."/>
            <person name="Murat C."/>
            <person name="Nolan M."/>
            <person name="Ohm R."/>
            <person name="Pangilinan J."/>
            <person name="Pereira M."/>
            <person name="Perotto S."/>
            <person name="Peter M."/>
            <person name="Riley R."/>
            <person name="Sitrit Y."/>
            <person name="Stielow B."/>
            <person name="Szollosi G."/>
            <person name="Zifcakova L."/>
            <person name="Stursova M."/>
            <person name="Spatafora J.W."/>
            <person name="Tedersoo L."/>
            <person name="Vaario L.-M."/>
            <person name="Yamada A."/>
            <person name="Yan M."/>
            <person name="Wang P."/>
            <person name="Xu J."/>
            <person name="Bruns T."/>
            <person name="Baldrian P."/>
            <person name="Vilgalys R."/>
            <person name="Henrissat B."/>
            <person name="Grigoriev I.V."/>
            <person name="Hibbett D."/>
            <person name="Nagy L.G."/>
            <person name="Martin F.M."/>
        </authorList>
    </citation>
    <scope>NUCLEOTIDE SEQUENCE</scope>
    <source>
        <strain evidence="3">Prilba</strain>
    </source>
</reference>
<sequence>MAPFSVSGLKEKASQVKSAGVKSYGSARERISTKGTASGKAQPPPPPPHRRASSLSNQRSSFVSQVSATPSGTTDSEKIDWANLSVEDKHAFFAWLDEFFSRYLNGPPLSNAPSVHISRASQITGPDRPDPQDEVAPPAQAASSDGRRNLPPLLSQQGSPKIKYDTKPSAPTEMPAPPLPNASTRPSHSTDPTDLQMSFPPPAVNGSSAADLAAFMHPSTPWDTEWYNSSSPIPPHLNGSREIRFMGSFGYSDPRSKTARGVILFSDLSMCWYSVTYGTSHVARWARFRPRPEPLLGSVLQQAAETYGAAVAAFAERAAGAGRPVGQGGCWDLAHEALLHAGSLFGPHDAPILSTSRAHGHLLFCGKPGVGRWRGGDDRFRAGDIVEWHSVHIGMGQYGTGTYSLLGDHTAMLVEDTVPRCAVADGRDVRPVDVGVLTAVGQTMGRAPQRDSYDLAKLQQGEVCVYRQVGMVMYLGSTLSIDIPSGLETFAV</sequence>
<evidence type="ECO:0000256" key="1">
    <source>
        <dbReference type="SAM" id="MobiDB-lite"/>
    </source>
</evidence>
<dbReference type="OrthoDB" id="3357271at2759"/>
<feature type="compositionally biased region" description="Polar residues" evidence="1">
    <location>
        <begin position="181"/>
        <end position="196"/>
    </location>
</feature>
<dbReference type="Proteomes" id="UP000759537">
    <property type="component" value="Unassembled WGS sequence"/>
</dbReference>
<evidence type="ECO:0000259" key="2">
    <source>
        <dbReference type="Pfam" id="PF25459"/>
    </source>
</evidence>
<reference evidence="3" key="2">
    <citation type="journal article" date="2020" name="Nat. Commun.">
        <title>Large-scale genome sequencing of mycorrhizal fungi provides insights into the early evolution of symbiotic traits.</title>
        <authorList>
            <person name="Miyauchi S."/>
            <person name="Kiss E."/>
            <person name="Kuo A."/>
            <person name="Drula E."/>
            <person name="Kohler A."/>
            <person name="Sanchez-Garcia M."/>
            <person name="Morin E."/>
            <person name="Andreopoulos B."/>
            <person name="Barry K.W."/>
            <person name="Bonito G."/>
            <person name="Buee M."/>
            <person name="Carver A."/>
            <person name="Chen C."/>
            <person name="Cichocki N."/>
            <person name="Clum A."/>
            <person name="Culley D."/>
            <person name="Crous P.W."/>
            <person name="Fauchery L."/>
            <person name="Girlanda M."/>
            <person name="Hayes R.D."/>
            <person name="Keri Z."/>
            <person name="LaButti K."/>
            <person name="Lipzen A."/>
            <person name="Lombard V."/>
            <person name="Magnuson J."/>
            <person name="Maillard F."/>
            <person name="Murat C."/>
            <person name="Nolan M."/>
            <person name="Ohm R.A."/>
            <person name="Pangilinan J."/>
            <person name="Pereira M.F."/>
            <person name="Perotto S."/>
            <person name="Peter M."/>
            <person name="Pfister S."/>
            <person name="Riley R."/>
            <person name="Sitrit Y."/>
            <person name="Stielow J.B."/>
            <person name="Szollosi G."/>
            <person name="Zifcakova L."/>
            <person name="Stursova M."/>
            <person name="Spatafora J.W."/>
            <person name="Tedersoo L."/>
            <person name="Vaario L.M."/>
            <person name="Yamada A."/>
            <person name="Yan M."/>
            <person name="Wang P."/>
            <person name="Xu J."/>
            <person name="Bruns T."/>
            <person name="Baldrian P."/>
            <person name="Vilgalys R."/>
            <person name="Dunand C."/>
            <person name="Henrissat B."/>
            <person name="Grigoriev I.V."/>
            <person name="Hibbett D."/>
            <person name="Nagy L.G."/>
            <person name="Martin F.M."/>
        </authorList>
    </citation>
    <scope>NUCLEOTIDE SEQUENCE</scope>
    <source>
        <strain evidence="3">Prilba</strain>
    </source>
</reference>
<gene>
    <name evidence="3" type="ORF">DFH94DRAFT_19813</name>
</gene>
<dbReference type="EMBL" id="WHVB01000001">
    <property type="protein sequence ID" value="KAF8487257.1"/>
    <property type="molecule type" value="Genomic_DNA"/>
</dbReference>
<dbReference type="Pfam" id="PF25459">
    <property type="entry name" value="AIM3_BBC1_C"/>
    <property type="match status" value="1"/>
</dbReference>
<proteinExistence type="predicted"/>
<dbReference type="AlphaFoldDB" id="A0A9P5N5Y1"/>
<name>A0A9P5N5Y1_9AGAM</name>
<protein>
    <recommendedName>
        <fullName evidence="2">BBC1/AIM3 cysteine proteinase-fold domain-containing protein</fullName>
    </recommendedName>
</protein>
<feature type="region of interest" description="Disordered" evidence="1">
    <location>
        <begin position="1"/>
        <end position="77"/>
    </location>
</feature>
<organism evidence="3 4">
    <name type="scientific">Russula ochroleuca</name>
    <dbReference type="NCBI Taxonomy" id="152965"/>
    <lineage>
        <taxon>Eukaryota</taxon>
        <taxon>Fungi</taxon>
        <taxon>Dikarya</taxon>
        <taxon>Basidiomycota</taxon>
        <taxon>Agaricomycotina</taxon>
        <taxon>Agaricomycetes</taxon>
        <taxon>Russulales</taxon>
        <taxon>Russulaceae</taxon>
        <taxon>Russula</taxon>
    </lineage>
</organism>
<evidence type="ECO:0000313" key="4">
    <source>
        <dbReference type="Proteomes" id="UP000759537"/>
    </source>
</evidence>
<feature type="region of interest" description="Disordered" evidence="1">
    <location>
        <begin position="121"/>
        <end position="198"/>
    </location>
</feature>
<comment type="caution">
    <text evidence="3">The sequence shown here is derived from an EMBL/GenBank/DDBJ whole genome shotgun (WGS) entry which is preliminary data.</text>
</comment>
<evidence type="ECO:0000313" key="3">
    <source>
        <dbReference type="EMBL" id="KAF8487257.1"/>
    </source>
</evidence>